<dbReference type="SUPFAM" id="SSF48452">
    <property type="entry name" value="TPR-like"/>
    <property type="match status" value="1"/>
</dbReference>
<dbReference type="Pfam" id="PF03704">
    <property type="entry name" value="BTAD"/>
    <property type="match status" value="1"/>
</dbReference>
<dbReference type="AlphaFoldDB" id="A0A4Y3KA91"/>
<keyword evidence="4" id="KW-1185">Reference proteome</keyword>
<feature type="region of interest" description="Disordered" evidence="1">
    <location>
        <begin position="1"/>
        <end position="35"/>
    </location>
</feature>
<proteinExistence type="predicted"/>
<dbReference type="InterPro" id="IPR036388">
    <property type="entry name" value="WH-like_DNA-bd_sf"/>
</dbReference>
<dbReference type="EMBL" id="BJLP01000018">
    <property type="protein sequence ID" value="GEA80903.1"/>
    <property type="molecule type" value="Genomic_DNA"/>
</dbReference>
<dbReference type="InterPro" id="IPR011990">
    <property type="entry name" value="TPR-like_helical_dom_sf"/>
</dbReference>
<evidence type="ECO:0000259" key="2">
    <source>
        <dbReference type="SMART" id="SM01043"/>
    </source>
</evidence>
<evidence type="ECO:0000313" key="3">
    <source>
        <dbReference type="EMBL" id="GEA80903.1"/>
    </source>
</evidence>
<dbReference type="Gene3D" id="1.25.40.10">
    <property type="entry name" value="Tetratricopeptide repeat domain"/>
    <property type="match status" value="1"/>
</dbReference>
<evidence type="ECO:0000313" key="4">
    <source>
        <dbReference type="Proteomes" id="UP000315842"/>
    </source>
</evidence>
<dbReference type="InterPro" id="IPR051677">
    <property type="entry name" value="AfsR-DnrI-RedD_regulator"/>
</dbReference>
<gene>
    <name evidence="3" type="ORF">CUD01_13470</name>
</gene>
<dbReference type="InterPro" id="IPR005158">
    <property type="entry name" value="BTAD"/>
</dbReference>
<dbReference type="PANTHER" id="PTHR35807">
    <property type="entry name" value="TRANSCRIPTIONAL REGULATOR REDD-RELATED"/>
    <property type="match status" value="1"/>
</dbReference>
<accession>A0A4Y3KA91</accession>
<organism evidence="3 4">
    <name type="scientific">Cellulomonas uda</name>
    <dbReference type="NCBI Taxonomy" id="1714"/>
    <lineage>
        <taxon>Bacteria</taxon>
        <taxon>Bacillati</taxon>
        <taxon>Actinomycetota</taxon>
        <taxon>Actinomycetes</taxon>
        <taxon>Micrococcales</taxon>
        <taxon>Cellulomonadaceae</taxon>
        <taxon>Cellulomonas</taxon>
    </lineage>
</organism>
<protein>
    <recommendedName>
        <fullName evidence="2">Bacterial transcriptional activator domain-containing protein</fullName>
    </recommendedName>
</protein>
<evidence type="ECO:0000256" key="1">
    <source>
        <dbReference type="SAM" id="MobiDB-lite"/>
    </source>
</evidence>
<dbReference type="Proteomes" id="UP000315842">
    <property type="component" value="Unassembled WGS sequence"/>
</dbReference>
<dbReference type="SMART" id="SM01043">
    <property type="entry name" value="BTAD"/>
    <property type="match status" value="1"/>
</dbReference>
<sequence>MSVAGPRRPVGDGRRRAMSSRAGETASDAAGVPGAASVERGAQAHVTLLGDFRLQVAGRSVELGTSCRRVVALVCLRGAVPRARAAGTLWPAVADRRAGANLRTALWRVGAVAPQVLRVERGWLELGPGVSVDVRDVAQRALRAQDSADDVADLPRLADADLLPDWDDEWVAEDRERVRQLRLHLLEAVARTLAGRDRFAAAVDLALTALRADPLRESAHRTVIAVHLAEGNVAEARRAFAACRALLHAELGVEPSAATAALVATPVRALTVS</sequence>
<comment type="caution">
    <text evidence="3">The sequence shown here is derived from an EMBL/GenBank/DDBJ whole genome shotgun (WGS) entry which is preliminary data.</text>
</comment>
<reference evidence="3 4" key="1">
    <citation type="submission" date="2019-06" db="EMBL/GenBank/DDBJ databases">
        <title>Whole genome shotgun sequence of Cellulomonas uda NBRC 3747.</title>
        <authorList>
            <person name="Hosoyama A."/>
            <person name="Uohara A."/>
            <person name="Ohji S."/>
            <person name="Ichikawa N."/>
        </authorList>
    </citation>
    <scope>NUCLEOTIDE SEQUENCE [LARGE SCALE GENOMIC DNA]</scope>
    <source>
        <strain evidence="3 4">NBRC 3747</strain>
    </source>
</reference>
<dbReference type="Gene3D" id="1.10.10.10">
    <property type="entry name" value="Winged helix-like DNA-binding domain superfamily/Winged helix DNA-binding domain"/>
    <property type="match status" value="1"/>
</dbReference>
<name>A0A4Y3KA91_CELUD</name>
<feature type="domain" description="Bacterial transcriptional activator" evidence="2">
    <location>
        <begin position="132"/>
        <end position="267"/>
    </location>
</feature>